<proteinExistence type="predicted"/>
<evidence type="ECO:0000313" key="2">
    <source>
        <dbReference type="Proteomes" id="UP001266305"/>
    </source>
</evidence>
<organism evidence="1 2">
    <name type="scientific">Saguinus oedipus</name>
    <name type="common">Cotton-top tamarin</name>
    <name type="synonym">Oedipomidas oedipus</name>
    <dbReference type="NCBI Taxonomy" id="9490"/>
    <lineage>
        <taxon>Eukaryota</taxon>
        <taxon>Metazoa</taxon>
        <taxon>Chordata</taxon>
        <taxon>Craniata</taxon>
        <taxon>Vertebrata</taxon>
        <taxon>Euteleostomi</taxon>
        <taxon>Mammalia</taxon>
        <taxon>Eutheria</taxon>
        <taxon>Euarchontoglires</taxon>
        <taxon>Primates</taxon>
        <taxon>Haplorrhini</taxon>
        <taxon>Platyrrhini</taxon>
        <taxon>Cebidae</taxon>
        <taxon>Callitrichinae</taxon>
        <taxon>Saguinus</taxon>
    </lineage>
</organism>
<sequence>MYVVATGRLEPPRHIRHSGFPGAVYICTEDAFPHKRLQQLMAHQPRLRTDVPEELLQKLRSGSQIFIEHAADVETGERLGPIPEAGAAVP</sequence>
<dbReference type="PANTHER" id="PTHR46487">
    <property type="entry name" value="DNA REPAIR PROTEIN XRCC3"/>
    <property type="match status" value="1"/>
</dbReference>
<comment type="caution">
    <text evidence="1">The sequence shown here is derived from an EMBL/GenBank/DDBJ whole genome shotgun (WGS) entry which is preliminary data.</text>
</comment>
<protein>
    <submittedName>
        <fullName evidence="1">DNA repair protein xrcc3</fullName>
    </submittedName>
</protein>
<reference evidence="1 2" key="1">
    <citation type="submission" date="2023-05" db="EMBL/GenBank/DDBJ databases">
        <title>B98-5 Cell Line De Novo Hybrid Assembly: An Optical Mapping Approach.</title>
        <authorList>
            <person name="Kananen K."/>
            <person name="Auerbach J.A."/>
            <person name="Kautto E."/>
            <person name="Blachly J.S."/>
        </authorList>
    </citation>
    <scope>NUCLEOTIDE SEQUENCE [LARGE SCALE GENOMIC DNA]</scope>
    <source>
        <strain evidence="1">B95-8</strain>
        <tissue evidence="1">Cell line</tissue>
    </source>
</reference>
<name>A0ABQ9V630_SAGOE</name>
<gene>
    <name evidence="1" type="primary">XRCC3_2</name>
    <name evidence="1" type="ORF">P7K49_018693</name>
</gene>
<dbReference type="Proteomes" id="UP001266305">
    <property type="component" value="Unassembled WGS sequence"/>
</dbReference>
<keyword evidence="2" id="KW-1185">Reference proteome</keyword>
<accession>A0ABQ9V630</accession>
<dbReference type="PANTHER" id="PTHR46487:SF1">
    <property type="entry name" value="DNA REPAIR PROTEIN XRCC3"/>
    <property type="match status" value="1"/>
</dbReference>
<evidence type="ECO:0000313" key="1">
    <source>
        <dbReference type="EMBL" id="KAK2104837.1"/>
    </source>
</evidence>
<dbReference type="EMBL" id="JASSZA010000008">
    <property type="protein sequence ID" value="KAK2104837.1"/>
    <property type="molecule type" value="Genomic_DNA"/>
</dbReference>